<feature type="compositionally biased region" description="Basic and acidic residues" evidence="1">
    <location>
        <begin position="37"/>
        <end position="55"/>
    </location>
</feature>
<feature type="compositionally biased region" description="Basic and acidic residues" evidence="1">
    <location>
        <begin position="319"/>
        <end position="333"/>
    </location>
</feature>
<protein>
    <submittedName>
        <fullName evidence="2">Uncharacterized protein</fullName>
    </submittedName>
</protein>
<reference evidence="2 3" key="1">
    <citation type="submission" date="2014-06" db="EMBL/GenBank/DDBJ databases">
        <title>Evolutionary Origins and Diversification of the Mycorrhizal Mutualists.</title>
        <authorList>
            <consortium name="DOE Joint Genome Institute"/>
            <consortium name="Mycorrhizal Genomics Consortium"/>
            <person name="Kohler A."/>
            <person name="Kuo A."/>
            <person name="Nagy L.G."/>
            <person name="Floudas D."/>
            <person name="Copeland A."/>
            <person name="Barry K.W."/>
            <person name="Cichocki N."/>
            <person name="Veneault-Fourrey C."/>
            <person name="LaButti K."/>
            <person name="Lindquist E.A."/>
            <person name="Lipzen A."/>
            <person name="Lundell T."/>
            <person name="Morin E."/>
            <person name="Murat C."/>
            <person name="Riley R."/>
            <person name="Ohm R."/>
            <person name="Sun H."/>
            <person name="Tunlid A."/>
            <person name="Henrissat B."/>
            <person name="Grigoriev I.V."/>
            <person name="Hibbett D.S."/>
            <person name="Martin F."/>
        </authorList>
    </citation>
    <scope>NUCLEOTIDE SEQUENCE [LARGE SCALE GENOMIC DNA]</scope>
    <source>
        <strain evidence="2 3">FD-325 SS-3</strain>
    </source>
</reference>
<sequence length="395" mass="41757">MMSSEVTTFPVAAGATQTREQAAVVRGHRSSLQSETHPSRQSELDTAEDRERSSATHEAASALILMSRVPTNYSATHTAVVRERSSATREAALALLEMAEQDERWPPASDYAIPPCPICDRARSTSTMEGSSTSTTEGSFSSTAVERDLSSDSAESYEGWPPAPDQAVHARSVGDRARSTSSTEGSSTSTAEGSFSSTAVERGLSSDSGESSTTMTSNSTRTAAKGATTKRKRDADDVSGDNAASDESGDANDNSGDKEEEEIEEEEMEEEEQDSNAPAGPRRSARRGKATPKARAAAEAKGKGKGKAVVPPPKRRRTAKEVKGDIEETDRPTIKIPGGRRARAVQSATATTPTPTSSATPPGQPKPMIRISKARIAALRSAVATDAGHRHKRKA</sequence>
<feature type="compositionally biased region" description="Basic residues" evidence="1">
    <location>
        <begin position="283"/>
        <end position="292"/>
    </location>
</feature>
<feature type="region of interest" description="Disordered" evidence="1">
    <location>
        <begin position="1"/>
        <end position="58"/>
    </location>
</feature>
<feature type="compositionally biased region" description="Low complexity" evidence="1">
    <location>
        <begin position="124"/>
        <end position="143"/>
    </location>
</feature>
<feature type="compositionally biased region" description="Acidic residues" evidence="1">
    <location>
        <begin position="258"/>
        <end position="274"/>
    </location>
</feature>
<keyword evidence="3" id="KW-1185">Reference proteome</keyword>
<dbReference type="EMBL" id="KN832585">
    <property type="protein sequence ID" value="KII83059.1"/>
    <property type="molecule type" value="Genomic_DNA"/>
</dbReference>
<dbReference type="Proteomes" id="UP000053263">
    <property type="component" value="Unassembled WGS sequence"/>
</dbReference>
<feature type="compositionally biased region" description="Low complexity" evidence="1">
    <location>
        <begin position="179"/>
        <end position="199"/>
    </location>
</feature>
<evidence type="ECO:0000256" key="1">
    <source>
        <dbReference type="SAM" id="MobiDB-lite"/>
    </source>
</evidence>
<dbReference type="HOGENOM" id="CLU_698527_0_0_1"/>
<evidence type="ECO:0000313" key="2">
    <source>
        <dbReference type="EMBL" id="KII83059.1"/>
    </source>
</evidence>
<name>A0A0C9T1K1_PLICR</name>
<feature type="compositionally biased region" description="Low complexity" evidence="1">
    <location>
        <begin position="208"/>
        <end position="227"/>
    </location>
</feature>
<organism evidence="2 3">
    <name type="scientific">Plicaturopsis crispa FD-325 SS-3</name>
    <dbReference type="NCBI Taxonomy" id="944288"/>
    <lineage>
        <taxon>Eukaryota</taxon>
        <taxon>Fungi</taxon>
        <taxon>Dikarya</taxon>
        <taxon>Basidiomycota</taxon>
        <taxon>Agaricomycotina</taxon>
        <taxon>Agaricomycetes</taxon>
        <taxon>Agaricomycetidae</taxon>
        <taxon>Amylocorticiales</taxon>
        <taxon>Amylocorticiaceae</taxon>
        <taxon>Plicatura</taxon>
        <taxon>Plicaturopsis crispa</taxon>
    </lineage>
</organism>
<gene>
    <name evidence="2" type="ORF">PLICRDRAFT_702626</name>
</gene>
<evidence type="ECO:0000313" key="3">
    <source>
        <dbReference type="Proteomes" id="UP000053263"/>
    </source>
</evidence>
<dbReference type="AlphaFoldDB" id="A0A0C9T1K1"/>
<accession>A0A0C9T1K1</accession>
<feature type="region of interest" description="Disordered" evidence="1">
    <location>
        <begin position="122"/>
        <end position="367"/>
    </location>
</feature>
<feature type="compositionally biased region" description="Low complexity" evidence="1">
    <location>
        <begin position="347"/>
        <end position="361"/>
    </location>
</feature>
<proteinExistence type="predicted"/>